<keyword evidence="2" id="KW-0378">Hydrolase</keyword>
<dbReference type="InterPro" id="IPR001940">
    <property type="entry name" value="Peptidase_S1C"/>
</dbReference>
<protein>
    <submittedName>
        <fullName evidence="4">Trypsin-like serine protease</fullName>
    </submittedName>
</protein>
<dbReference type="EMBL" id="JABBFX010000004">
    <property type="protein sequence ID" value="NML48270.1"/>
    <property type="molecule type" value="Genomic_DNA"/>
</dbReference>
<dbReference type="GO" id="GO:0006508">
    <property type="term" value="P:proteolysis"/>
    <property type="evidence" value="ECO:0007669"/>
    <property type="project" value="UniProtKB-KW"/>
</dbReference>
<evidence type="ECO:0000313" key="5">
    <source>
        <dbReference type="Proteomes" id="UP000541185"/>
    </source>
</evidence>
<gene>
    <name evidence="4" type="ORF">HHL11_31265</name>
</gene>
<dbReference type="SUPFAM" id="SSF50156">
    <property type="entry name" value="PDZ domain-like"/>
    <property type="match status" value="1"/>
</dbReference>
<keyword evidence="5" id="KW-1185">Reference proteome</keyword>
<dbReference type="AlphaFoldDB" id="A0A848HFN2"/>
<keyword evidence="1 4" id="KW-0645">Protease</keyword>
<evidence type="ECO:0000256" key="2">
    <source>
        <dbReference type="ARBA" id="ARBA00022801"/>
    </source>
</evidence>
<evidence type="ECO:0000256" key="1">
    <source>
        <dbReference type="ARBA" id="ARBA00022670"/>
    </source>
</evidence>
<dbReference type="Gene3D" id="2.40.10.120">
    <property type="match status" value="1"/>
</dbReference>
<feature type="domain" description="PDZ" evidence="3">
    <location>
        <begin position="229"/>
        <end position="283"/>
    </location>
</feature>
<dbReference type="PROSITE" id="PS50106">
    <property type="entry name" value="PDZ"/>
    <property type="match status" value="1"/>
</dbReference>
<dbReference type="PRINTS" id="PR00834">
    <property type="entry name" value="PROTEASES2C"/>
</dbReference>
<dbReference type="InterPro" id="IPR001478">
    <property type="entry name" value="PDZ"/>
</dbReference>
<comment type="caution">
    <text evidence="4">The sequence shown here is derived from an EMBL/GenBank/DDBJ whole genome shotgun (WGS) entry which is preliminary data.</text>
</comment>
<dbReference type="SUPFAM" id="SSF50494">
    <property type="entry name" value="Trypsin-like serine proteases"/>
    <property type="match status" value="1"/>
</dbReference>
<evidence type="ECO:0000313" key="4">
    <source>
        <dbReference type="EMBL" id="NML48270.1"/>
    </source>
</evidence>
<organism evidence="4 5">
    <name type="scientific">Ramlibacter agri</name>
    <dbReference type="NCBI Taxonomy" id="2728837"/>
    <lineage>
        <taxon>Bacteria</taxon>
        <taxon>Pseudomonadati</taxon>
        <taxon>Pseudomonadota</taxon>
        <taxon>Betaproteobacteria</taxon>
        <taxon>Burkholderiales</taxon>
        <taxon>Comamonadaceae</taxon>
        <taxon>Ramlibacter</taxon>
    </lineage>
</organism>
<dbReference type="RefSeq" id="WP_169422595.1">
    <property type="nucleotide sequence ID" value="NZ_JABBFX010000004.1"/>
</dbReference>
<reference evidence="4 5" key="1">
    <citation type="submission" date="2020-04" db="EMBL/GenBank/DDBJ databases">
        <title>Ramlibacter sp. G-1-2-2 isolated from soil.</title>
        <authorList>
            <person name="Dahal R.H."/>
        </authorList>
    </citation>
    <scope>NUCLEOTIDE SEQUENCE [LARGE SCALE GENOMIC DNA]</scope>
    <source>
        <strain evidence="4 5">G-1-2-2</strain>
    </source>
</reference>
<sequence length="318" mass="33184">MNENDDLQLLDAYSRAVIDVLEHARAGVVSLRVQGKARRNGQSGDGAGSGFLITPDGYLLTNCHVVEGAAAVQVRFEDETQAAGEVVGIDPHTDLALVRTASAHALPHLELGDSAKLRPGQVAIAIGNPLGFGHTVTTGVVSAVGRSLRAPSGRAIDNVIQTDASLNPGNSGGPLLDTAGRVVGVNTAIIAGAQSLCFAVPSNTAQWVVTELLRNGSVRRAWLGLAAHTVPLARRVARHHGLALESAILVDEVVRDGPADRAGVRSGDRIVTIDEKPVGEVDHLHRALGRDRIGRSTALGLLRGVQRQVVEVTPQAAV</sequence>
<dbReference type="CDD" id="cd06779">
    <property type="entry name" value="cpPDZ_Deg_HtrA-like"/>
    <property type="match status" value="1"/>
</dbReference>
<dbReference type="SMART" id="SM00228">
    <property type="entry name" value="PDZ"/>
    <property type="match status" value="1"/>
</dbReference>
<dbReference type="PANTHER" id="PTHR43343">
    <property type="entry name" value="PEPTIDASE S12"/>
    <property type="match status" value="1"/>
</dbReference>
<dbReference type="Pfam" id="PF13180">
    <property type="entry name" value="PDZ_2"/>
    <property type="match status" value="1"/>
</dbReference>
<dbReference type="GO" id="GO:0004252">
    <property type="term" value="F:serine-type endopeptidase activity"/>
    <property type="evidence" value="ECO:0007669"/>
    <property type="project" value="InterPro"/>
</dbReference>
<accession>A0A848HFN2</accession>
<dbReference type="InterPro" id="IPR009003">
    <property type="entry name" value="Peptidase_S1_PA"/>
</dbReference>
<dbReference type="InterPro" id="IPR051201">
    <property type="entry name" value="Chloro_Bact_Ser_Proteases"/>
</dbReference>
<dbReference type="Pfam" id="PF13365">
    <property type="entry name" value="Trypsin_2"/>
    <property type="match status" value="1"/>
</dbReference>
<name>A0A848HFN2_9BURK</name>
<dbReference type="InterPro" id="IPR036034">
    <property type="entry name" value="PDZ_sf"/>
</dbReference>
<dbReference type="PANTHER" id="PTHR43343:SF3">
    <property type="entry name" value="PROTEASE DO-LIKE 8, CHLOROPLASTIC"/>
    <property type="match status" value="1"/>
</dbReference>
<proteinExistence type="predicted"/>
<evidence type="ECO:0000259" key="3">
    <source>
        <dbReference type="PROSITE" id="PS50106"/>
    </source>
</evidence>
<dbReference type="Gene3D" id="2.30.42.10">
    <property type="match status" value="1"/>
</dbReference>
<dbReference type="Proteomes" id="UP000541185">
    <property type="component" value="Unassembled WGS sequence"/>
</dbReference>